<gene>
    <name evidence="1" type="ORF">KME60_08475</name>
</gene>
<protein>
    <submittedName>
        <fullName evidence="1">Uncharacterized protein</fullName>
    </submittedName>
</protein>
<reference evidence="1" key="2">
    <citation type="journal article" date="2022" name="Microbiol. Resour. Announc.">
        <title>Metagenome Sequencing to Explore Phylogenomics of Terrestrial Cyanobacteria.</title>
        <authorList>
            <person name="Ward R.D."/>
            <person name="Stajich J.E."/>
            <person name="Johansen J.R."/>
            <person name="Huntemann M."/>
            <person name="Clum A."/>
            <person name="Foster B."/>
            <person name="Foster B."/>
            <person name="Roux S."/>
            <person name="Palaniappan K."/>
            <person name="Varghese N."/>
            <person name="Mukherjee S."/>
            <person name="Reddy T.B.K."/>
            <person name="Daum C."/>
            <person name="Copeland A."/>
            <person name="Chen I.A."/>
            <person name="Ivanova N.N."/>
            <person name="Kyrpides N.C."/>
            <person name="Shapiro N."/>
            <person name="Eloe-Fadrosh E.A."/>
            <person name="Pietrasiak N."/>
        </authorList>
    </citation>
    <scope>NUCLEOTIDE SEQUENCE</scope>
    <source>
        <strain evidence="1">GSE-NOS-MK-12-04C</strain>
    </source>
</reference>
<proteinExistence type="predicted"/>
<dbReference type="Proteomes" id="UP000729701">
    <property type="component" value="Unassembled WGS sequence"/>
</dbReference>
<comment type="caution">
    <text evidence="1">The sequence shown here is derived from an EMBL/GenBank/DDBJ whole genome shotgun (WGS) entry which is preliminary data.</text>
</comment>
<evidence type="ECO:0000313" key="2">
    <source>
        <dbReference type="Proteomes" id="UP000729701"/>
    </source>
</evidence>
<name>A0A951USN7_9CYAN</name>
<sequence length="106" mass="12248">MFQLVGIGEQAGSGIPKIYRNWKRQHWRSPELLDKVEPDQTLLGMLMVNLLPQETIKELDERFGSSFRELLHDQQLALAKILIYKPSINEFWSVCLSDRSTSNPCC</sequence>
<dbReference type="AlphaFoldDB" id="A0A951USN7"/>
<evidence type="ECO:0000313" key="1">
    <source>
        <dbReference type="EMBL" id="MBW4667451.1"/>
    </source>
</evidence>
<accession>A0A951USN7</accession>
<dbReference type="EMBL" id="JAHHGZ010000007">
    <property type="protein sequence ID" value="MBW4667451.1"/>
    <property type="molecule type" value="Genomic_DNA"/>
</dbReference>
<organism evidence="1 2">
    <name type="scientific">Cyanomargarita calcarea GSE-NOS-MK-12-04C</name>
    <dbReference type="NCBI Taxonomy" id="2839659"/>
    <lineage>
        <taxon>Bacteria</taxon>
        <taxon>Bacillati</taxon>
        <taxon>Cyanobacteriota</taxon>
        <taxon>Cyanophyceae</taxon>
        <taxon>Nostocales</taxon>
        <taxon>Cyanomargaritaceae</taxon>
        <taxon>Cyanomargarita</taxon>
    </lineage>
</organism>
<reference evidence="1" key="1">
    <citation type="submission" date="2021-05" db="EMBL/GenBank/DDBJ databases">
        <authorList>
            <person name="Pietrasiak N."/>
            <person name="Ward R."/>
            <person name="Stajich J.E."/>
            <person name="Kurbessoian T."/>
        </authorList>
    </citation>
    <scope>NUCLEOTIDE SEQUENCE</scope>
    <source>
        <strain evidence="1">GSE-NOS-MK-12-04C</strain>
    </source>
</reference>